<dbReference type="SMART" id="SM00479">
    <property type="entry name" value="EXOIII"/>
    <property type="match status" value="1"/>
</dbReference>
<feature type="region of interest" description="Disordered" evidence="8">
    <location>
        <begin position="155"/>
        <end position="190"/>
    </location>
</feature>
<dbReference type="Proteomes" id="UP001231518">
    <property type="component" value="Chromosome 23"/>
</dbReference>
<evidence type="ECO:0000313" key="10">
    <source>
        <dbReference type="EMBL" id="KAJ8709950.1"/>
    </source>
</evidence>
<dbReference type="InterPro" id="IPR013520">
    <property type="entry name" value="Ribonucl_H"/>
</dbReference>
<comment type="caution">
    <text evidence="10">The sequence shown here is derived from an EMBL/GenBank/DDBJ whole genome shotgun (WGS) entry which is preliminary data.</text>
</comment>
<keyword evidence="2" id="KW-0540">Nuclease</keyword>
<accession>A0AAD7YC04</accession>
<feature type="domain" description="Exonuclease" evidence="9">
    <location>
        <begin position="6"/>
        <end position="328"/>
    </location>
</feature>
<keyword evidence="5" id="KW-0269">Exonuclease</keyword>
<name>A0AAD7YC04_MYTSE</name>
<keyword evidence="6" id="KW-0460">Magnesium</keyword>
<dbReference type="Pfam" id="PF00929">
    <property type="entry name" value="RNase_T"/>
    <property type="match status" value="1"/>
</dbReference>
<reference evidence="10" key="1">
    <citation type="submission" date="2023-03" db="EMBL/GenBank/DDBJ databases">
        <title>Chromosome-level genomes of two armyworms, Mythimna separata and Mythimna loreyi, provide insights into the biosynthesis and reception of sex pheromones.</title>
        <authorList>
            <person name="Zhao H."/>
        </authorList>
    </citation>
    <scope>NUCLEOTIDE SEQUENCE</scope>
    <source>
        <strain evidence="10">BeijingLab</strain>
        <tissue evidence="10">Pupa</tissue>
    </source>
</reference>
<evidence type="ECO:0000256" key="6">
    <source>
        <dbReference type="ARBA" id="ARBA00022842"/>
    </source>
</evidence>
<evidence type="ECO:0000313" key="11">
    <source>
        <dbReference type="Proteomes" id="UP001231518"/>
    </source>
</evidence>
<dbReference type="GO" id="GO:0006308">
    <property type="term" value="P:DNA catabolic process"/>
    <property type="evidence" value="ECO:0007669"/>
    <property type="project" value="TreeGrafter"/>
</dbReference>
<protein>
    <recommendedName>
        <fullName evidence="9">Exonuclease domain-containing protein</fullName>
    </recommendedName>
</protein>
<dbReference type="GO" id="GO:0046872">
    <property type="term" value="F:metal ion binding"/>
    <property type="evidence" value="ECO:0007669"/>
    <property type="project" value="UniProtKB-KW"/>
</dbReference>
<dbReference type="EMBL" id="JARGEI010000023">
    <property type="protein sequence ID" value="KAJ8709950.1"/>
    <property type="molecule type" value="Genomic_DNA"/>
</dbReference>
<evidence type="ECO:0000256" key="1">
    <source>
        <dbReference type="ARBA" id="ARBA00001946"/>
    </source>
</evidence>
<dbReference type="PANTHER" id="PTHR13058:SF19">
    <property type="entry name" value="LD40940P"/>
    <property type="match status" value="1"/>
</dbReference>
<evidence type="ECO:0000256" key="8">
    <source>
        <dbReference type="SAM" id="MobiDB-lite"/>
    </source>
</evidence>
<evidence type="ECO:0000256" key="7">
    <source>
        <dbReference type="ARBA" id="ARBA00025769"/>
    </source>
</evidence>
<dbReference type="GO" id="GO:0005737">
    <property type="term" value="C:cytoplasm"/>
    <property type="evidence" value="ECO:0007669"/>
    <property type="project" value="TreeGrafter"/>
</dbReference>
<evidence type="ECO:0000256" key="4">
    <source>
        <dbReference type="ARBA" id="ARBA00022801"/>
    </source>
</evidence>
<dbReference type="InterPro" id="IPR036397">
    <property type="entry name" value="RNaseH_sf"/>
</dbReference>
<comment type="cofactor">
    <cofactor evidence="1">
        <name>Mg(2+)</name>
        <dbReference type="ChEBI" id="CHEBI:18420"/>
    </cofactor>
</comment>
<sequence>MTRVATYVFLDLETTGLPKFELNKTRITELSMVVVSRRHILATRPGCAPRVQDKLSMCFNPQKFVHPESTAVTGLDNDLLEHKTPFNMNVFNIINSFLQCAEKPVCLVAQNGLGFDFPILKNHIEKLGVSLPDDILCADSLHAFYDIFKSREGLDSNNEAGSSVVDHKTNGVKAGESSSNQKQDTNISEKNVKELKSGEQICNSKFLEELLTEEVLRDFAENDDLTIQKILKPENDDLTSQKKFQQENEQTPVKKQQAPIMRPKIKARRRLFYNKDGTTWCKAPSASFKLKDVYERLVQRPAIEAHRAENDCVMAMETSVAVAKEFVDWVDLADNHCKFSEVNAMTLGVPLGD</sequence>
<organism evidence="10 11">
    <name type="scientific">Mythimna separata</name>
    <name type="common">Oriental armyworm</name>
    <name type="synonym">Pseudaletia separata</name>
    <dbReference type="NCBI Taxonomy" id="271217"/>
    <lineage>
        <taxon>Eukaryota</taxon>
        <taxon>Metazoa</taxon>
        <taxon>Ecdysozoa</taxon>
        <taxon>Arthropoda</taxon>
        <taxon>Hexapoda</taxon>
        <taxon>Insecta</taxon>
        <taxon>Pterygota</taxon>
        <taxon>Neoptera</taxon>
        <taxon>Endopterygota</taxon>
        <taxon>Lepidoptera</taxon>
        <taxon>Glossata</taxon>
        <taxon>Ditrysia</taxon>
        <taxon>Noctuoidea</taxon>
        <taxon>Noctuidae</taxon>
        <taxon>Noctuinae</taxon>
        <taxon>Hadenini</taxon>
        <taxon>Mythimna</taxon>
    </lineage>
</organism>
<dbReference type="PANTHER" id="PTHR13058">
    <property type="entry name" value="THREE PRIME REPAIR EXONUCLEASE 1, 2"/>
    <property type="match status" value="1"/>
</dbReference>
<dbReference type="SUPFAM" id="SSF53098">
    <property type="entry name" value="Ribonuclease H-like"/>
    <property type="match status" value="1"/>
</dbReference>
<evidence type="ECO:0000256" key="5">
    <source>
        <dbReference type="ARBA" id="ARBA00022839"/>
    </source>
</evidence>
<dbReference type="AlphaFoldDB" id="A0AAD7YC04"/>
<proteinExistence type="inferred from homology"/>
<keyword evidence="11" id="KW-1185">Reference proteome</keyword>
<dbReference type="GO" id="GO:0003676">
    <property type="term" value="F:nucleic acid binding"/>
    <property type="evidence" value="ECO:0007669"/>
    <property type="project" value="InterPro"/>
</dbReference>
<dbReference type="GO" id="GO:0008296">
    <property type="term" value="F:3'-5'-DNA exonuclease activity"/>
    <property type="evidence" value="ECO:0007669"/>
    <property type="project" value="TreeGrafter"/>
</dbReference>
<dbReference type="InterPro" id="IPR040393">
    <property type="entry name" value="TREX1/2"/>
</dbReference>
<dbReference type="InterPro" id="IPR012337">
    <property type="entry name" value="RNaseH-like_sf"/>
</dbReference>
<feature type="compositionally biased region" description="Polar residues" evidence="8">
    <location>
        <begin position="176"/>
        <end position="189"/>
    </location>
</feature>
<evidence type="ECO:0000256" key="2">
    <source>
        <dbReference type="ARBA" id="ARBA00022722"/>
    </source>
</evidence>
<evidence type="ECO:0000259" key="9">
    <source>
        <dbReference type="SMART" id="SM00479"/>
    </source>
</evidence>
<keyword evidence="3" id="KW-0479">Metal-binding</keyword>
<comment type="similarity">
    <text evidence="7">Belongs to the exonuclease superfamily. TREX family.</text>
</comment>
<evidence type="ECO:0000256" key="3">
    <source>
        <dbReference type="ARBA" id="ARBA00022723"/>
    </source>
</evidence>
<keyword evidence="4" id="KW-0378">Hydrolase</keyword>
<gene>
    <name evidence="10" type="ORF">PYW07_009316</name>
</gene>
<dbReference type="Gene3D" id="3.30.420.10">
    <property type="entry name" value="Ribonuclease H-like superfamily/Ribonuclease H"/>
    <property type="match status" value="1"/>
</dbReference>